<feature type="signal peptide" evidence="2">
    <location>
        <begin position="1"/>
        <end position="22"/>
    </location>
</feature>
<protein>
    <submittedName>
        <fullName evidence="3">Uncharacterized protein</fullName>
    </submittedName>
</protein>
<name>A0A316VMU4_9BASI</name>
<evidence type="ECO:0000256" key="2">
    <source>
        <dbReference type="SAM" id="SignalP"/>
    </source>
</evidence>
<proteinExistence type="predicted"/>
<dbReference type="AlphaFoldDB" id="A0A316VMU4"/>
<dbReference type="OrthoDB" id="10409861at2759"/>
<organism evidence="3 4">
    <name type="scientific">Ceraceosorus guamensis</name>
    <dbReference type="NCBI Taxonomy" id="1522189"/>
    <lineage>
        <taxon>Eukaryota</taxon>
        <taxon>Fungi</taxon>
        <taxon>Dikarya</taxon>
        <taxon>Basidiomycota</taxon>
        <taxon>Ustilaginomycotina</taxon>
        <taxon>Exobasidiomycetes</taxon>
        <taxon>Ceraceosorales</taxon>
        <taxon>Ceraceosoraceae</taxon>
        <taxon>Ceraceosorus</taxon>
    </lineage>
</organism>
<sequence length="164" mass="17521">MRINYLLLATAALMLLATSVQSAADAEGSGNHASRGDQGSGRIPPKWAKQIPPIRGSAPSRPPGKGNGASSGSIVTPPPSPPRRVKARPPPRVYWITQRPARWTDAQVTRTWVVACKSAGGRASVYDVAPIKVECVDENGFSKADMVVKALLAARPYQWTFAPH</sequence>
<gene>
    <name evidence="3" type="ORF">IE81DRAFT_369508</name>
</gene>
<keyword evidence="2" id="KW-0732">Signal</keyword>
<dbReference type="EMBL" id="KZ819521">
    <property type="protein sequence ID" value="PWN38886.1"/>
    <property type="molecule type" value="Genomic_DNA"/>
</dbReference>
<evidence type="ECO:0000313" key="3">
    <source>
        <dbReference type="EMBL" id="PWN38886.1"/>
    </source>
</evidence>
<dbReference type="Proteomes" id="UP000245783">
    <property type="component" value="Unassembled WGS sequence"/>
</dbReference>
<dbReference type="InParanoid" id="A0A316VMU4"/>
<evidence type="ECO:0000256" key="1">
    <source>
        <dbReference type="SAM" id="MobiDB-lite"/>
    </source>
</evidence>
<accession>A0A316VMU4</accession>
<dbReference type="RefSeq" id="XP_025366046.1">
    <property type="nucleotide sequence ID" value="XM_025517248.1"/>
</dbReference>
<dbReference type="GeneID" id="37039118"/>
<evidence type="ECO:0000313" key="4">
    <source>
        <dbReference type="Proteomes" id="UP000245783"/>
    </source>
</evidence>
<feature type="region of interest" description="Disordered" evidence="1">
    <location>
        <begin position="26"/>
        <end position="91"/>
    </location>
</feature>
<keyword evidence="4" id="KW-1185">Reference proteome</keyword>
<feature type="chain" id="PRO_5016373442" evidence="2">
    <location>
        <begin position="23"/>
        <end position="164"/>
    </location>
</feature>
<reference evidence="3 4" key="1">
    <citation type="journal article" date="2018" name="Mol. Biol. Evol.">
        <title>Broad Genomic Sampling Reveals a Smut Pathogenic Ancestry of the Fungal Clade Ustilaginomycotina.</title>
        <authorList>
            <person name="Kijpornyongpan T."/>
            <person name="Mondo S.J."/>
            <person name="Barry K."/>
            <person name="Sandor L."/>
            <person name="Lee J."/>
            <person name="Lipzen A."/>
            <person name="Pangilinan J."/>
            <person name="LaButti K."/>
            <person name="Hainaut M."/>
            <person name="Henrissat B."/>
            <person name="Grigoriev I.V."/>
            <person name="Spatafora J.W."/>
            <person name="Aime M.C."/>
        </authorList>
    </citation>
    <scope>NUCLEOTIDE SEQUENCE [LARGE SCALE GENOMIC DNA]</scope>
    <source>
        <strain evidence="3 4">MCA 4658</strain>
    </source>
</reference>